<dbReference type="Pfam" id="PF10324">
    <property type="entry name" value="7TM_GPCR_Srw"/>
    <property type="match status" value="1"/>
</dbReference>
<sequence length="339" mass="39099">MAPLVIVFDMVSLFVLTRPRSMRLGSMRIYMLLLTQVELLLNIFILCYMTTDSLGNHKESLILSLYVTIVIIIINVLLPTRNWFVTMIALARCEAIVRPLESRWSNRVFTQKKLKVYAVIILLLSVMFSTLRTLLTEMRLEVCFNGTKEFVRTNKSSDQVSDEIYFSYQSAIPICLILLSTIYLVAVLCRNAINKPPTTDHKETESGSHKLTSSMTAPERAYSKRLKHHIHSEIRASRKANQLRATRMVITIAIIFMILEGAVLFRRFYSKLPPMFLKFFVVTNSLANICIYLLMSRKYRELVSQFLLPRCFLRHLSGFKNTNNSAHPSLYPIRQANIS</sequence>
<name>A0ABD2QRF6_9PLAT</name>
<evidence type="ECO:0000313" key="11">
    <source>
        <dbReference type="EMBL" id="KAL3321251.1"/>
    </source>
</evidence>
<feature type="transmembrane region" description="Helical" evidence="9">
    <location>
        <begin position="116"/>
        <end position="135"/>
    </location>
</feature>
<dbReference type="InterPro" id="IPR019427">
    <property type="entry name" value="7TM_GPCR_serpentine_rcpt_Srw"/>
</dbReference>
<evidence type="ECO:0000259" key="10">
    <source>
        <dbReference type="PROSITE" id="PS50262"/>
    </source>
</evidence>
<keyword evidence="2" id="KW-1003">Cell membrane</keyword>
<dbReference type="EMBL" id="JBJKFK010000004">
    <property type="protein sequence ID" value="KAL3321251.1"/>
    <property type="molecule type" value="Genomic_DNA"/>
</dbReference>
<evidence type="ECO:0000256" key="4">
    <source>
        <dbReference type="ARBA" id="ARBA00022989"/>
    </source>
</evidence>
<dbReference type="PROSITE" id="PS50262">
    <property type="entry name" value="G_PROTEIN_RECEP_F1_2"/>
    <property type="match status" value="1"/>
</dbReference>
<evidence type="ECO:0000256" key="7">
    <source>
        <dbReference type="ARBA" id="ARBA00023170"/>
    </source>
</evidence>
<dbReference type="Proteomes" id="UP001626550">
    <property type="component" value="Unassembled WGS sequence"/>
</dbReference>
<keyword evidence="12" id="KW-1185">Reference proteome</keyword>
<dbReference type="GO" id="GO:0005886">
    <property type="term" value="C:plasma membrane"/>
    <property type="evidence" value="ECO:0007669"/>
    <property type="project" value="UniProtKB-SubCell"/>
</dbReference>
<keyword evidence="7" id="KW-0675">Receptor</keyword>
<dbReference type="AlphaFoldDB" id="A0ABD2QRF6"/>
<keyword evidence="8" id="KW-0807">Transducer</keyword>
<dbReference type="GO" id="GO:0004930">
    <property type="term" value="F:G protein-coupled receptor activity"/>
    <property type="evidence" value="ECO:0007669"/>
    <property type="project" value="UniProtKB-KW"/>
</dbReference>
<evidence type="ECO:0000256" key="9">
    <source>
        <dbReference type="SAM" id="Phobius"/>
    </source>
</evidence>
<dbReference type="SUPFAM" id="SSF81321">
    <property type="entry name" value="Family A G protein-coupled receptor-like"/>
    <property type="match status" value="1"/>
</dbReference>
<evidence type="ECO:0000256" key="8">
    <source>
        <dbReference type="ARBA" id="ARBA00023224"/>
    </source>
</evidence>
<organism evidence="11 12">
    <name type="scientific">Cichlidogyrus casuarinus</name>
    <dbReference type="NCBI Taxonomy" id="1844966"/>
    <lineage>
        <taxon>Eukaryota</taxon>
        <taxon>Metazoa</taxon>
        <taxon>Spiralia</taxon>
        <taxon>Lophotrochozoa</taxon>
        <taxon>Platyhelminthes</taxon>
        <taxon>Monogenea</taxon>
        <taxon>Monopisthocotylea</taxon>
        <taxon>Dactylogyridea</taxon>
        <taxon>Ancyrocephalidae</taxon>
        <taxon>Cichlidogyrus</taxon>
    </lineage>
</organism>
<keyword evidence="5" id="KW-0297">G-protein coupled receptor</keyword>
<feature type="domain" description="G-protein coupled receptors family 1 profile" evidence="10">
    <location>
        <begin position="8"/>
        <end position="258"/>
    </location>
</feature>
<proteinExistence type="predicted"/>
<dbReference type="Gene3D" id="1.20.1070.10">
    <property type="entry name" value="Rhodopsin 7-helix transmembrane proteins"/>
    <property type="match status" value="1"/>
</dbReference>
<feature type="transmembrane region" description="Helical" evidence="9">
    <location>
        <begin position="248"/>
        <end position="269"/>
    </location>
</feature>
<evidence type="ECO:0000256" key="3">
    <source>
        <dbReference type="ARBA" id="ARBA00022692"/>
    </source>
</evidence>
<feature type="transmembrane region" description="Helical" evidence="9">
    <location>
        <begin position="29"/>
        <end position="49"/>
    </location>
</feature>
<accession>A0ABD2QRF6</accession>
<comment type="caution">
    <text evidence="11">The sequence shown here is derived from an EMBL/GenBank/DDBJ whole genome shotgun (WGS) entry which is preliminary data.</text>
</comment>
<feature type="transmembrane region" description="Helical" evidence="9">
    <location>
        <begin position="171"/>
        <end position="193"/>
    </location>
</feature>
<gene>
    <name evidence="11" type="ORF">Ciccas_000085</name>
</gene>
<comment type="subcellular location">
    <subcellularLocation>
        <location evidence="1">Cell membrane</location>
        <topology evidence="1">Multi-pass membrane protein</topology>
    </subcellularLocation>
</comment>
<evidence type="ECO:0000256" key="6">
    <source>
        <dbReference type="ARBA" id="ARBA00023136"/>
    </source>
</evidence>
<evidence type="ECO:0000256" key="2">
    <source>
        <dbReference type="ARBA" id="ARBA00022475"/>
    </source>
</evidence>
<keyword evidence="4 9" id="KW-1133">Transmembrane helix</keyword>
<evidence type="ECO:0000256" key="1">
    <source>
        <dbReference type="ARBA" id="ARBA00004651"/>
    </source>
</evidence>
<evidence type="ECO:0000256" key="5">
    <source>
        <dbReference type="ARBA" id="ARBA00023040"/>
    </source>
</evidence>
<dbReference type="InterPro" id="IPR017452">
    <property type="entry name" value="GPCR_Rhodpsn_7TM"/>
</dbReference>
<dbReference type="CDD" id="cd00637">
    <property type="entry name" value="7tm_classA_rhodopsin-like"/>
    <property type="match status" value="1"/>
</dbReference>
<evidence type="ECO:0000313" key="12">
    <source>
        <dbReference type="Proteomes" id="UP001626550"/>
    </source>
</evidence>
<feature type="transmembrane region" description="Helical" evidence="9">
    <location>
        <begin position="275"/>
        <end position="295"/>
    </location>
</feature>
<keyword evidence="3 9" id="KW-0812">Transmembrane</keyword>
<keyword evidence="6 9" id="KW-0472">Membrane</keyword>
<reference evidence="11 12" key="1">
    <citation type="submission" date="2024-11" db="EMBL/GenBank/DDBJ databases">
        <title>Adaptive evolution of stress response genes in parasites aligns with host niche diversity.</title>
        <authorList>
            <person name="Hahn C."/>
            <person name="Resl P."/>
        </authorList>
    </citation>
    <scope>NUCLEOTIDE SEQUENCE [LARGE SCALE GENOMIC DNA]</scope>
    <source>
        <strain evidence="11">EGGRZ-B1_66</strain>
        <tissue evidence="11">Body</tissue>
    </source>
</reference>
<dbReference type="PANTHER" id="PTHR24230">
    <property type="entry name" value="G-PROTEIN COUPLED RECEPTOR"/>
    <property type="match status" value="1"/>
</dbReference>
<protein>
    <recommendedName>
        <fullName evidence="10">G-protein coupled receptors family 1 profile domain-containing protein</fullName>
    </recommendedName>
</protein>
<feature type="transmembrane region" description="Helical" evidence="9">
    <location>
        <begin position="61"/>
        <end position="78"/>
    </location>
</feature>